<gene>
    <name evidence="1" type="ORF">BJ987_000320</name>
</gene>
<reference evidence="1 2" key="1">
    <citation type="submission" date="2021-03" db="EMBL/GenBank/DDBJ databases">
        <title>Sequencing the genomes of 1000 actinobacteria strains.</title>
        <authorList>
            <person name="Klenk H.-P."/>
        </authorList>
    </citation>
    <scope>NUCLEOTIDE SEQUENCE [LARGE SCALE GENOMIC DNA]</scope>
    <source>
        <strain evidence="1 2">DSM 45516</strain>
    </source>
</reference>
<protein>
    <recommendedName>
        <fullName evidence="3">WXG100 family type VII secretion target</fullName>
    </recommendedName>
</protein>
<accession>A0ABS4Q8J8</accession>
<name>A0ABS4Q8J8_9NOCA</name>
<dbReference type="RefSeq" id="WP_209884007.1">
    <property type="nucleotide sequence ID" value="NZ_JAGGMR010000001.1"/>
</dbReference>
<sequence>MTVENDPDLLRKAAQTKTSNVREQLDGVLKNLDTMLASRGKPWGEDKFGTQFYGNYQTSRANATTNITNASTSFNNFVVGQVKTADTMKLQDQANRDNLRWK</sequence>
<dbReference type="Gene3D" id="1.10.287.1060">
    <property type="entry name" value="ESAT-6-like"/>
    <property type="match status" value="1"/>
</dbReference>
<dbReference type="EMBL" id="JAGGMR010000001">
    <property type="protein sequence ID" value="MBP2187419.1"/>
    <property type="molecule type" value="Genomic_DNA"/>
</dbReference>
<evidence type="ECO:0000313" key="1">
    <source>
        <dbReference type="EMBL" id="MBP2187419.1"/>
    </source>
</evidence>
<organism evidence="1 2">
    <name type="scientific">Nocardia goodfellowii</name>
    <dbReference type="NCBI Taxonomy" id="882446"/>
    <lineage>
        <taxon>Bacteria</taxon>
        <taxon>Bacillati</taxon>
        <taxon>Actinomycetota</taxon>
        <taxon>Actinomycetes</taxon>
        <taxon>Mycobacteriales</taxon>
        <taxon>Nocardiaceae</taxon>
        <taxon>Nocardia</taxon>
    </lineage>
</organism>
<evidence type="ECO:0000313" key="2">
    <source>
        <dbReference type="Proteomes" id="UP001519325"/>
    </source>
</evidence>
<evidence type="ECO:0008006" key="3">
    <source>
        <dbReference type="Google" id="ProtNLM"/>
    </source>
</evidence>
<comment type="caution">
    <text evidence="1">The sequence shown here is derived from an EMBL/GenBank/DDBJ whole genome shotgun (WGS) entry which is preliminary data.</text>
</comment>
<keyword evidence="2" id="KW-1185">Reference proteome</keyword>
<proteinExistence type="predicted"/>
<dbReference type="Proteomes" id="UP001519325">
    <property type="component" value="Unassembled WGS sequence"/>
</dbReference>